<reference evidence="3" key="1">
    <citation type="submission" date="2022-07" db="EMBL/GenBank/DDBJ databases">
        <title>Phylogenomic reconstructions and comparative analyses of Kickxellomycotina fungi.</title>
        <authorList>
            <person name="Reynolds N.K."/>
            <person name="Stajich J.E."/>
            <person name="Barry K."/>
            <person name="Grigoriev I.V."/>
            <person name="Crous P."/>
            <person name="Smith M.E."/>
        </authorList>
    </citation>
    <scope>NUCLEOTIDE SEQUENCE</scope>
    <source>
        <strain evidence="3">NRRL 3115</strain>
    </source>
</reference>
<evidence type="ECO:0000313" key="3">
    <source>
        <dbReference type="EMBL" id="KAJ2673588.1"/>
    </source>
</evidence>
<sequence>MATPFGPRPVFPTSDKPSFDLSNNTTLIDGLLHCTLHKKQVCSDCSVDYSTHNFLSRQLAANNQALPPPNPQMAQTIQKLKTEGNDLFRAQNYFDAAQKYTEALNVAMQRPLWDPSATVIEETSVLMSNRAACLLELGKDSEAYWDTEVVTRLKRGWSKGHFRMGRALLGLGRCGQAAAEFQIGASLDPSAKEIKTALEQCSKLV</sequence>
<dbReference type="SUPFAM" id="SSF48452">
    <property type="entry name" value="TPR-like"/>
    <property type="match status" value="1"/>
</dbReference>
<evidence type="ECO:0008006" key="5">
    <source>
        <dbReference type="Google" id="ProtNLM"/>
    </source>
</evidence>
<dbReference type="PANTHER" id="PTHR22904">
    <property type="entry name" value="TPR REPEAT CONTAINING PROTEIN"/>
    <property type="match status" value="1"/>
</dbReference>
<dbReference type="PANTHER" id="PTHR22904:SF523">
    <property type="entry name" value="STRESS-INDUCED-PHOSPHOPROTEIN 1"/>
    <property type="match status" value="1"/>
</dbReference>
<name>A0A9W8G431_9FUNG</name>
<protein>
    <recommendedName>
        <fullName evidence="5">Translocation protein sec72</fullName>
    </recommendedName>
</protein>
<proteinExistence type="predicted"/>
<evidence type="ECO:0000313" key="4">
    <source>
        <dbReference type="Proteomes" id="UP001151518"/>
    </source>
</evidence>
<dbReference type="InterPro" id="IPR011990">
    <property type="entry name" value="TPR-like_helical_dom_sf"/>
</dbReference>
<keyword evidence="1" id="KW-0677">Repeat</keyword>
<accession>A0A9W8G431</accession>
<evidence type="ECO:0000256" key="2">
    <source>
        <dbReference type="ARBA" id="ARBA00022803"/>
    </source>
</evidence>
<gene>
    <name evidence="3" type="ORF">GGI25_004643</name>
</gene>
<keyword evidence="2" id="KW-0802">TPR repeat</keyword>
<dbReference type="Gene3D" id="1.25.40.10">
    <property type="entry name" value="Tetratricopeptide repeat domain"/>
    <property type="match status" value="1"/>
</dbReference>
<dbReference type="EMBL" id="JANBTW010000066">
    <property type="protein sequence ID" value="KAJ2673588.1"/>
    <property type="molecule type" value="Genomic_DNA"/>
</dbReference>
<dbReference type="GO" id="GO:0051879">
    <property type="term" value="F:Hsp90 protein binding"/>
    <property type="evidence" value="ECO:0007669"/>
    <property type="project" value="TreeGrafter"/>
</dbReference>
<dbReference type="OrthoDB" id="433738at2759"/>
<evidence type="ECO:0000256" key="1">
    <source>
        <dbReference type="ARBA" id="ARBA00022737"/>
    </source>
</evidence>
<comment type="caution">
    <text evidence="3">The sequence shown here is derived from an EMBL/GenBank/DDBJ whole genome shotgun (WGS) entry which is preliminary data.</text>
</comment>
<dbReference type="Proteomes" id="UP001151518">
    <property type="component" value="Unassembled WGS sequence"/>
</dbReference>
<organism evidence="3 4">
    <name type="scientific">Coemansia spiralis</name>
    <dbReference type="NCBI Taxonomy" id="417178"/>
    <lineage>
        <taxon>Eukaryota</taxon>
        <taxon>Fungi</taxon>
        <taxon>Fungi incertae sedis</taxon>
        <taxon>Zoopagomycota</taxon>
        <taxon>Kickxellomycotina</taxon>
        <taxon>Kickxellomycetes</taxon>
        <taxon>Kickxellales</taxon>
        <taxon>Kickxellaceae</taxon>
        <taxon>Coemansia</taxon>
    </lineage>
</organism>
<dbReference type="AlphaFoldDB" id="A0A9W8G431"/>